<organism evidence="12 13">
    <name type="scientific">Clavelina lepadiformis</name>
    <name type="common">Light-bulb sea squirt</name>
    <name type="synonym">Ascidia lepadiformis</name>
    <dbReference type="NCBI Taxonomy" id="159417"/>
    <lineage>
        <taxon>Eukaryota</taxon>
        <taxon>Metazoa</taxon>
        <taxon>Chordata</taxon>
        <taxon>Tunicata</taxon>
        <taxon>Ascidiacea</taxon>
        <taxon>Aplousobranchia</taxon>
        <taxon>Clavelinidae</taxon>
        <taxon>Clavelina</taxon>
    </lineage>
</organism>
<keyword evidence="9 11" id="KW-0739">Sodium transport</keyword>
<evidence type="ECO:0000256" key="4">
    <source>
        <dbReference type="ARBA" id="ARBA00022692"/>
    </source>
</evidence>
<evidence type="ECO:0000256" key="2">
    <source>
        <dbReference type="ARBA" id="ARBA00022448"/>
    </source>
</evidence>
<keyword evidence="3 11" id="KW-0894">Sodium channel</keyword>
<comment type="similarity">
    <text evidence="11">Belongs to the amiloride-sensitive sodium channel (TC 1.A.6) family.</text>
</comment>
<protein>
    <submittedName>
        <fullName evidence="12">Uncharacterized protein</fullName>
    </submittedName>
</protein>
<evidence type="ECO:0000256" key="7">
    <source>
        <dbReference type="ARBA" id="ARBA00023065"/>
    </source>
</evidence>
<dbReference type="PRINTS" id="PR01078">
    <property type="entry name" value="AMINACHANNEL"/>
</dbReference>
<keyword evidence="13" id="KW-1185">Reference proteome</keyword>
<evidence type="ECO:0000256" key="10">
    <source>
        <dbReference type="ARBA" id="ARBA00023303"/>
    </source>
</evidence>
<evidence type="ECO:0000256" key="5">
    <source>
        <dbReference type="ARBA" id="ARBA00022989"/>
    </source>
</evidence>
<reference evidence="12 13" key="1">
    <citation type="submission" date="2024-02" db="EMBL/GenBank/DDBJ databases">
        <authorList>
            <person name="Daric V."/>
            <person name="Darras S."/>
        </authorList>
    </citation>
    <scope>NUCLEOTIDE SEQUENCE [LARGE SCALE GENOMIC DNA]</scope>
</reference>
<gene>
    <name evidence="12" type="ORF">CVLEPA_LOCUS30340</name>
</gene>
<comment type="subcellular location">
    <subcellularLocation>
        <location evidence="1">Membrane</location>
        <topology evidence="1">Multi-pass membrane protein</topology>
    </subcellularLocation>
</comment>
<dbReference type="Gene3D" id="1.10.287.770">
    <property type="entry name" value="YojJ-like"/>
    <property type="match status" value="1"/>
</dbReference>
<evidence type="ECO:0000256" key="6">
    <source>
        <dbReference type="ARBA" id="ARBA00023053"/>
    </source>
</evidence>
<dbReference type="PANTHER" id="PTHR11690:SF296">
    <property type="entry name" value="DEGENERIN-LIKE PROTEIN DEL-10"/>
    <property type="match status" value="1"/>
</dbReference>
<keyword evidence="8" id="KW-0472">Membrane</keyword>
<dbReference type="Gene3D" id="1.10.287.820">
    <property type="entry name" value="Acid-sensing ion channel domain"/>
    <property type="match status" value="1"/>
</dbReference>
<evidence type="ECO:0000256" key="9">
    <source>
        <dbReference type="ARBA" id="ARBA00023201"/>
    </source>
</evidence>
<evidence type="ECO:0000256" key="11">
    <source>
        <dbReference type="RuleBase" id="RU000679"/>
    </source>
</evidence>
<keyword evidence="10 11" id="KW-0407">Ion channel</keyword>
<evidence type="ECO:0000313" key="13">
    <source>
        <dbReference type="Proteomes" id="UP001642483"/>
    </source>
</evidence>
<dbReference type="InterPro" id="IPR001873">
    <property type="entry name" value="ENaC"/>
</dbReference>
<dbReference type="EMBL" id="CAWYQH010000163">
    <property type="protein sequence ID" value="CAK8697055.1"/>
    <property type="molecule type" value="Genomic_DNA"/>
</dbReference>
<accession>A0ABP0GZ83</accession>
<dbReference type="Pfam" id="PF00858">
    <property type="entry name" value="ASC"/>
    <property type="match status" value="1"/>
</dbReference>
<keyword evidence="4 11" id="KW-0812">Transmembrane</keyword>
<keyword evidence="5" id="KW-1133">Transmembrane helix</keyword>
<evidence type="ECO:0000256" key="3">
    <source>
        <dbReference type="ARBA" id="ARBA00022461"/>
    </source>
</evidence>
<sequence length="248" mass="27930">MQNGLIREKMSSFRNSSIFRTKYVIEICGCKPYWANVATDKVEECDAFEILDCAGPAEAHFASEYTLAKCGCAEPCQFVTFDTEVTYSTFPSIEVARFLTANTSNGMEVIYAGAMNLNFMKSVQDVAIYRGNHLMLDIHFDTLSYVRTSQTKSDTEISLISDIGGLMGLWLGISFVTLFEFFQLLLLMVCGVSATSHDNRVSQLDTRSLSLSTNLPITKQPIREHDLQKIELDRIIRMSEIQHVRNNS</sequence>
<dbReference type="PANTHER" id="PTHR11690">
    <property type="entry name" value="AMILORIDE-SENSITIVE SODIUM CHANNEL-RELATED"/>
    <property type="match status" value="1"/>
</dbReference>
<evidence type="ECO:0000256" key="1">
    <source>
        <dbReference type="ARBA" id="ARBA00004141"/>
    </source>
</evidence>
<keyword evidence="2 11" id="KW-0813">Transport</keyword>
<comment type="caution">
    <text evidence="12">The sequence shown here is derived from an EMBL/GenBank/DDBJ whole genome shotgun (WGS) entry which is preliminary data.</text>
</comment>
<dbReference type="Proteomes" id="UP001642483">
    <property type="component" value="Unassembled WGS sequence"/>
</dbReference>
<keyword evidence="7 11" id="KW-0406">Ion transport</keyword>
<proteinExistence type="inferred from homology"/>
<keyword evidence="6" id="KW-0915">Sodium</keyword>
<evidence type="ECO:0000313" key="12">
    <source>
        <dbReference type="EMBL" id="CAK8697055.1"/>
    </source>
</evidence>
<name>A0ABP0GZ83_CLALP</name>
<evidence type="ECO:0000256" key="8">
    <source>
        <dbReference type="ARBA" id="ARBA00023136"/>
    </source>
</evidence>